<dbReference type="EMBL" id="BAGZ01000021">
    <property type="protein sequence ID" value="GAB79187.1"/>
    <property type="molecule type" value="Genomic_DNA"/>
</dbReference>
<name>K6WBH9_9MICO</name>
<dbReference type="RefSeq" id="WP_006503944.1">
    <property type="nucleotide sequence ID" value="NZ_BAGZ01000021.1"/>
</dbReference>
<feature type="domain" description="ATPase BadF/BadG/BcrA/BcrD type" evidence="1">
    <location>
        <begin position="20"/>
        <end position="265"/>
    </location>
</feature>
<keyword evidence="3" id="KW-1185">Reference proteome</keyword>
<evidence type="ECO:0000259" key="1">
    <source>
        <dbReference type="Pfam" id="PF01869"/>
    </source>
</evidence>
<dbReference type="PANTHER" id="PTHR43190">
    <property type="entry name" value="N-ACETYL-D-GLUCOSAMINE KINASE"/>
    <property type="match status" value="1"/>
</dbReference>
<protein>
    <recommendedName>
        <fullName evidence="1">ATPase BadF/BadG/BcrA/BcrD type domain-containing protein</fullName>
    </recommendedName>
</protein>
<gene>
    <name evidence="2" type="ORF">AUCHE_21_00120</name>
</gene>
<dbReference type="Gene3D" id="3.30.420.40">
    <property type="match status" value="2"/>
</dbReference>
<dbReference type="Pfam" id="PF01869">
    <property type="entry name" value="BcrAD_BadFG"/>
    <property type="match status" value="1"/>
</dbReference>
<proteinExistence type="predicted"/>
<evidence type="ECO:0000313" key="3">
    <source>
        <dbReference type="Proteomes" id="UP000008495"/>
    </source>
</evidence>
<dbReference type="PANTHER" id="PTHR43190:SF3">
    <property type="entry name" value="N-ACETYL-D-GLUCOSAMINE KINASE"/>
    <property type="match status" value="1"/>
</dbReference>
<dbReference type="InterPro" id="IPR043129">
    <property type="entry name" value="ATPase_NBD"/>
</dbReference>
<dbReference type="Proteomes" id="UP000008495">
    <property type="component" value="Unassembled WGS sequence"/>
</dbReference>
<dbReference type="InterPro" id="IPR052519">
    <property type="entry name" value="Euk-type_GlcNAc_Kinase"/>
</dbReference>
<evidence type="ECO:0000313" key="2">
    <source>
        <dbReference type="EMBL" id="GAB79187.1"/>
    </source>
</evidence>
<reference evidence="2 3" key="1">
    <citation type="submission" date="2012-08" db="EMBL/GenBank/DDBJ databases">
        <title>Whole genome shotgun sequence of Austwickia chelonae NBRC 105200.</title>
        <authorList>
            <person name="Yoshida I."/>
            <person name="Hosoyama A."/>
            <person name="Tsuchikane K."/>
            <person name="Katsumata H."/>
            <person name="Ando Y."/>
            <person name="Ohji S."/>
            <person name="Hamada M."/>
            <person name="Tamura T."/>
            <person name="Yamazoe A."/>
            <person name="Yamazaki S."/>
            <person name="Fujita N."/>
        </authorList>
    </citation>
    <scope>NUCLEOTIDE SEQUENCE [LARGE SCALE GENOMIC DNA]</scope>
    <source>
        <strain evidence="2 3">NBRC 105200</strain>
    </source>
</reference>
<dbReference type="AlphaFoldDB" id="K6WBH9"/>
<dbReference type="STRING" id="100225.SAMN05421595_2492"/>
<dbReference type="SUPFAM" id="SSF53067">
    <property type="entry name" value="Actin-like ATPase domain"/>
    <property type="match status" value="1"/>
</dbReference>
<sequence>MSLSDTPGTTENPAIHAVADCGGTHTRLELWRGDELLVTENLGSANTAATSDTEAARIYAELVGHIASRVPDPVDTYVATAGFDDPTADRLAEMFADAVREHRYLGRIHLFNDILPLLFTDEPGSESVAAIIGTGSAFWARNAQDDITRVGGVEWVASDEGAAVDVGRRGLVAMVRAADGRGEATTITARAGLDDAGALRLARELGQDSRPKKHLAVLARAVTTAWEEDDDAVAGRIMASVVEQVEESFAAAARNLADPAAATWVICGGLVGGCLPYQRLVLGACARASGGAAQVHVVENALGALRSFAARGCASRVGNRYRRTVVS</sequence>
<comment type="caution">
    <text evidence="2">The sequence shown here is derived from an EMBL/GenBank/DDBJ whole genome shotgun (WGS) entry which is preliminary data.</text>
</comment>
<dbReference type="eggNOG" id="COG2971">
    <property type="taxonomic scope" value="Bacteria"/>
</dbReference>
<organism evidence="2 3">
    <name type="scientific">Austwickia chelonae NBRC 105200</name>
    <dbReference type="NCBI Taxonomy" id="1184607"/>
    <lineage>
        <taxon>Bacteria</taxon>
        <taxon>Bacillati</taxon>
        <taxon>Actinomycetota</taxon>
        <taxon>Actinomycetes</taxon>
        <taxon>Micrococcales</taxon>
        <taxon>Dermatophilaceae</taxon>
        <taxon>Austwickia</taxon>
    </lineage>
</organism>
<accession>K6WBH9</accession>
<dbReference type="InterPro" id="IPR002731">
    <property type="entry name" value="ATPase_BadF"/>
</dbReference>